<keyword evidence="9" id="KW-1185">Reference proteome</keyword>
<evidence type="ECO:0000256" key="5">
    <source>
        <dbReference type="ARBA" id="ARBA00023242"/>
    </source>
</evidence>
<keyword evidence="3" id="KW-0853">WD repeat</keyword>
<dbReference type="SMART" id="SM00320">
    <property type="entry name" value="WD40"/>
    <property type="match status" value="6"/>
</dbReference>
<keyword evidence="4" id="KW-0677">Repeat</keyword>
<protein>
    <recommendedName>
        <fullName evidence="10">WD40 repeat-like protein</fullName>
    </recommendedName>
</protein>
<keyword evidence="5" id="KW-0539">Nucleus</keyword>
<evidence type="ECO:0000256" key="3">
    <source>
        <dbReference type="ARBA" id="ARBA00022574"/>
    </source>
</evidence>
<dbReference type="EMBL" id="RSCE01000009">
    <property type="protein sequence ID" value="RSH80000.1"/>
    <property type="molecule type" value="Genomic_DNA"/>
</dbReference>
<evidence type="ECO:0000256" key="1">
    <source>
        <dbReference type="ARBA" id="ARBA00004604"/>
    </source>
</evidence>
<evidence type="ECO:0008006" key="10">
    <source>
        <dbReference type="Google" id="ProtNLM"/>
    </source>
</evidence>
<dbReference type="GO" id="GO:0032040">
    <property type="term" value="C:small-subunit processome"/>
    <property type="evidence" value="ECO:0007669"/>
    <property type="project" value="TreeGrafter"/>
</dbReference>
<evidence type="ECO:0000256" key="7">
    <source>
        <dbReference type="SAM" id="MobiDB-lite"/>
    </source>
</evidence>
<dbReference type="InterPro" id="IPR001680">
    <property type="entry name" value="WD40_rpt"/>
</dbReference>
<dbReference type="OrthoDB" id="1935146at2759"/>
<dbReference type="InterPro" id="IPR015943">
    <property type="entry name" value="WD40/YVTN_repeat-like_dom_sf"/>
</dbReference>
<dbReference type="SUPFAM" id="SSF50978">
    <property type="entry name" value="WD40 repeat-like"/>
    <property type="match status" value="1"/>
</dbReference>
<dbReference type="FunFam" id="2.130.10.10:FF:000908">
    <property type="entry name" value="U3 small nucleolar RNA-associated protein 18"/>
    <property type="match status" value="1"/>
</dbReference>
<accession>A0A427XMB1</accession>
<dbReference type="GO" id="GO:0034388">
    <property type="term" value="C:Pwp2p-containing subcomplex of 90S preribosome"/>
    <property type="evidence" value="ECO:0007669"/>
    <property type="project" value="TreeGrafter"/>
</dbReference>
<comment type="similarity">
    <text evidence="6">Belongs to the WD repeat UTP18 family.</text>
</comment>
<dbReference type="InterPro" id="IPR045161">
    <property type="entry name" value="Utp18"/>
</dbReference>
<dbReference type="AlphaFoldDB" id="A0A427XMB1"/>
<dbReference type="GeneID" id="39594214"/>
<comment type="subcellular location">
    <subcellularLocation>
        <location evidence="1">Nucleus</location>
        <location evidence="1">Nucleolus</location>
    </subcellularLocation>
</comment>
<dbReference type="STRING" id="105984.A0A427XMB1"/>
<dbReference type="Gene3D" id="2.130.10.10">
    <property type="entry name" value="YVTN repeat-like/Quinoprotein amine dehydrogenase"/>
    <property type="match status" value="1"/>
</dbReference>
<evidence type="ECO:0000256" key="2">
    <source>
        <dbReference type="ARBA" id="ARBA00022552"/>
    </source>
</evidence>
<dbReference type="PANTHER" id="PTHR18359">
    <property type="entry name" value="WD-REPEAT PROTEIN-RELATED"/>
    <property type="match status" value="1"/>
</dbReference>
<dbReference type="PANTHER" id="PTHR18359:SF0">
    <property type="entry name" value="U3 SMALL NUCLEOLAR RNA-ASSOCIATED PROTEIN 18 HOMOLOG"/>
    <property type="match status" value="1"/>
</dbReference>
<evidence type="ECO:0000256" key="4">
    <source>
        <dbReference type="ARBA" id="ARBA00022737"/>
    </source>
</evidence>
<proteinExistence type="inferred from homology"/>
<dbReference type="InterPro" id="IPR036322">
    <property type="entry name" value="WD40_repeat_dom_sf"/>
</dbReference>
<evidence type="ECO:0000256" key="6">
    <source>
        <dbReference type="ARBA" id="ARBA00025767"/>
    </source>
</evidence>
<name>A0A427XMB1_9TREE</name>
<feature type="region of interest" description="Disordered" evidence="7">
    <location>
        <begin position="1"/>
        <end position="56"/>
    </location>
</feature>
<reference evidence="8 9" key="1">
    <citation type="submission" date="2018-11" db="EMBL/GenBank/DDBJ databases">
        <title>Genome sequence of Apiotrichum porosum DSM 27194.</title>
        <authorList>
            <person name="Aliyu H."/>
            <person name="Gorte O."/>
            <person name="Ochsenreither K."/>
        </authorList>
    </citation>
    <scope>NUCLEOTIDE SEQUENCE [LARGE SCALE GENOMIC DNA]</scope>
    <source>
        <strain evidence="8 9">DSM 27194</strain>
    </source>
</reference>
<dbReference type="RefSeq" id="XP_028475109.1">
    <property type="nucleotide sequence ID" value="XM_028624941.1"/>
</dbReference>
<organism evidence="8 9">
    <name type="scientific">Apiotrichum porosum</name>
    <dbReference type="NCBI Taxonomy" id="105984"/>
    <lineage>
        <taxon>Eukaryota</taxon>
        <taxon>Fungi</taxon>
        <taxon>Dikarya</taxon>
        <taxon>Basidiomycota</taxon>
        <taxon>Agaricomycotina</taxon>
        <taxon>Tremellomycetes</taxon>
        <taxon>Trichosporonales</taxon>
        <taxon>Trichosporonaceae</taxon>
        <taxon>Apiotrichum</taxon>
    </lineage>
</organism>
<gene>
    <name evidence="8" type="ORF">EHS24_009671</name>
</gene>
<sequence length="553" mass="59622">MPSRASQSKKRRLGVPSMARTEEDEERDLEARLFGSRKQPTFTAAHDNSDDEGETGLGWVKDDALFTVDIPAAGAAGDENAFNHFGSDISEDEMEPTLEFPEELELDEQETTSQGSLWHDPADNAVSVSLQSNKRLRKLARGRGEEDQVSGNDLSRKLREQFERIHPKPQWASRRVGKGIPTIQKLLSSTSSFVSAGDSNGRAPLPSTFIDIQRLRNANEQNPTTGSKEATNAGSGVVDFAWHPSTRLSVMAVAGGDRRVRFFNIDGHTNSALLTLHIPSLPLTRSTFHPSGSSLLLTGSRPFYYTYDLAAQVCVRSPRNLFGSAPSPTSPQSLDRHKFSPDGSLLAVAGRRGCVTVLEWGNGGSTGVVVGELRSGRGGSVADLAWSEDGSRLSVLGGRNGSEVEVWDVGERRVVRQWKDDAAFGGLLMRQNGDYTAIGTGIVSLYRSAGLSASANTSAPDVEPHKSFEHLTTPITSMAFHPGGELFVSASSAKKDALKLYHLPSGTAFSNWPTLTTPLGRVSCTGFSSGGDYMAIGNTKGSVLLWSLKHYAN</sequence>
<keyword evidence="2" id="KW-0698">rRNA processing</keyword>
<dbReference type="GO" id="GO:0006364">
    <property type="term" value="P:rRNA processing"/>
    <property type="evidence" value="ECO:0007669"/>
    <property type="project" value="UniProtKB-KW"/>
</dbReference>
<evidence type="ECO:0000313" key="8">
    <source>
        <dbReference type="EMBL" id="RSH80000.1"/>
    </source>
</evidence>
<dbReference type="Pfam" id="PF00400">
    <property type="entry name" value="WD40"/>
    <property type="match status" value="1"/>
</dbReference>
<comment type="caution">
    <text evidence="8">The sequence shown here is derived from an EMBL/GenBank/DDBJ whole genome shotgun (WGS) entry which is preliminary data.</text>
</comment>
<evidence type="ECO:0000313" key="9">
    <source>
        <dbReference type="Proteomes" id="UP000279236"/>
    </source>
</evidence>
<dbReference type="Proteomes" id="UP000279236">
    <property type="component" value="Unassembled WGS sequence"/>
</dbReference>